<evidence type="ECO:0000256" key="2">
    <source>
        <dbReference type="SAM" id="SignalP"/>
    </source>
</evidence>
<feature type="chain" id="PRO_5047427649" evidence="2">
    <location>
        <begin position="21"/>
        <end position="164"/>
    </location>
</feature>
<dbReference type="Proteomes" id="UP000672039">
    <property type="component" value="Chromosome"/>
</dbReference>
<accession>A0ABX7WTD0</accession>
<protein>
    <submittedName>
        <fullName evidence="3">Uncharacterized protein</fullName>
    </submittedName>
</protein>
<feature type="region of interest" description="Disordered" evidence="1">
    <location>
        <begin position="37"/>
        <end position="65"/>
    </location>
</feature>
<gene>
    <name evidence="3" type="ORF">J9253_17410</name>
</gene>
<evidence type="ECO:0000256" key="1">
    <source>
        <dbReference type="SAM" id="MobiDB-lite"/>
    </source>
</evidence>
<evidence type="ECO:0000313" key="4">
    <source>
        <dbReference type="Proteomes" id="UP000672039"/>
    </source>
</evidence>
<keyword evidence="2" id="KW-0732">Signal</keyword>
<dbReference type="RefSeq" id="WP_210222137.1">
    <property type="nucleotide sequence ID" value="NZ_CP072801.1"/>
</dbReference>
<dbReference type="EMBL" id="CP072801">
    <property type="protein sequence ID" value="QTR45748.1"/>
    <property type="molecule type" value="Genomic_DNA"/>
</dbReference>
<feature type="signal peptide" evidence="2">
    <location>
        <begin position="1"/>
        <end position="20"/>
    </location>
</feature>
<keyword evidence="4" id="KW-1185">Reference proteome</keyword>
<name>A0ABX7WTD0_9GAMM</name>
<reference evidence="3 4" key="1">
    <citation type="submission" date="2021-04" db="EMBL/GenBank/DDBJ databases">
        <title>Genomics, taxonomy and metabolism of representatives of sulfur bacteria of the genus Thiothrix: Thiothrix fructosivorans QT, Thiothrix unzii A1T and three new species, Thiothrix subterranea sp. nov., Thiothrix litoralis sp. nov. and 'Candidatus Thiothrix anitrata' sp. nov.</title>
        <authorList>
            <person name="Ravin N.V."/>
            <person name="Smolyakov D."/>
            <person name="Rudenko T.S."/>
            <person name="Mardanov A.V."/>
            <person name="Beletsky A.V."/>
            <person name="Markov N.D."/>
            <person name="Fomenkov A.I."/>
            <person name="Roberts R.J."/>
            <person name="Karnachuk O.V."/>
            <person name="Novikov A."/>
            <person name="Grabovich M.Y."/>
        </authorList>
    </citation>
    <scope>NUCLEOTIDE SEQUENCE [LARGE SCALE GENOMIC DNA]</scope>
    <source>
        <strain evidence="3 4">AS</strain>
    </source>
</reference>
<organism evidence="3 4">
    <name type="scientific">Thiothrix litoralis</name>
    <dbReference type="NCBI Taxonomy" id="2891210"/>
    <lineage>
        <taxon>Bacteria</taxon>
        <taxon>Pseudomonadati</taxon>
        <taxon>Pseudomonadota</taxon>
        <taxon>Gammaproteobacteria</taxon>
        <taxon>Thiotrichales</taxon>
        <taxon>Thiotrichaceae</taxon>
        <taxon>Thiothrix</taxon>
    </lineage>
</organism>
<sequence>MNARIIVFTTFALFAGNASADFFDGFDMGNFFGNNRQGQSHQASANGQTYGNGASKGQGHSRGRGEADINMDFDLNFRAKGFTLLDANSRAQSRGDAAQYQNGQFNAYGTGYNNASSLLNTSPYSYAYPYSAYPYYAPYTQQSYPQIYYPQQYYPQAYYLPPVR</sequence>
<proteinExistence type="predicted"/>
<feature type="compositionally biased region" description="Polar residues" evidence="1">
    <location>
        <begin position="37"/>
        <end position="52"/>
    </location>
</feature>
<evidence type="ECO:0000313" key="3">
    <source>
        <dbReference type="EMBL" id="QTR45748.1"/>
    </source>
</evidence>